<comment type="caution">
    <text evidence="1">The sequence shown here is derived from an EMBL/GenBank/DDBJ whole genome shotgun (WGS) entry which is preliminary data.</text>
</comment>
<evidence type="ECO:0000313" key="1">
    <source>
        <dbReference type="EMBL" id="KKL81301.1"/>
    </source>
</evidence>
<organism evidence="1">
    <name type="scientific">marine sediment metagenome</name>
    <dbReference type="NCBI Taxonomy" id="412755"/>
    <lineage>
        <taxon>unclassified sequences</taxon>
        <taxon>metagenomes</taxon>
        <taxon>ecological metagenomes</taxon>
    </lineage>
</organism>
<dbReference type="AlphaFoldDB" id="A0A0F9FSN0"/>
<proteinExistence type="predicted"/>
<sequence>MTKEERKWIKEDGSFAIRMLAQAQHHRHEKDLKLKVDNKFNREWLRVNAFHEMIFAILADLINGDSGKSVVDRNKLSVRL</sequence>
<name>A0A0F9FSN0_9ZZZZ</name>
<reference evidence="1" key="1">
    <citation type="journal article" date="2015" name="Nature">
        <title>Complex archaea that bridge the gap between prokaryotes and eukaryotes.</title>
        <authorList>
            <person name="Spang A."/>
            <person name="Saw J.H."/>
            <person name="Jorgensen S.L."/>
            <person name="Zaremba-Niedzwiedzka K."/>
            <person name="Martijn J."/>
            <person name="Lind A.E."/>
            <person name="van Eijk R."/>
            <person name="Schleper C."/>
            <person name="Guy L."/>
            <person name="Ettema T.J."/>
        </authorList>
    </citation>
    <scope>NUCLEOTIDE SEQUENCE</scope>
</reference>
<dbReference type="EMBL" id="LAZR01022601">
    <property type="protein sequence ID" value="KKL81301.1"/>
    <property type="molecule type" value="Genomic_DNA"/>
</dbReference>
<protein>
    <submittedName>
        <fullName evidence="1">Uncharacterized protein</fullName>
    </submittedName>
</protein>
<gene>
    <name evidence="1" type="ORF">LCGC14_1996160</name>
</gene>
<accession>A0A0F9FSN0</accession>